<accession>A0A8T4J5W6</accession>
<dbReference type="EMBL" id="JAGSMN010000806">
    <property type="protein sequence ID" value="MBR7677024.1"/>
    <property type="molecule type" value="Genomic_DNA"/>
</dbReference>
<reference evidence="2" key="1">
    <citation type="submission" date="2021-04" db="EMBL/GenBank/DDBJ databases">
        <title>Sequencing of actinobacteria type strains.</title>
        <authorList>
            <person name="Nguyen G.-S."/>
            <person name="Wentzel A."/>
        </authorList>
    </citation>
    <scope>NUCLEOTIDE SEQUENCE</scope>
    <source>
        <strain evidence="2">DSM 42095</strain>
    </source>
</reference>
<dbReference type="Proteomes" id="UP000675554">
    <property type="component" value="Unassembled WGS sequence"/>
</dbReference>
<proteinExistence type="predicted"/>
<feature type="region of interest" description="Disordered" evidence="1">
    <location>
        <begin position="73"/>
        <end position="105"/>
    </location>
</feature>
<comment type="caution">
    <text evidence="2">The sequence shown here is derived from an EMBL/GenBank/DDBJ whole genome shotgun (WGS) entry which is preliminary data.</text>
</comment>
<organism evidence="2 3">
    <name type="scientific">Streptomyces daliensis</name>
    <dbReference type="NCBI Taxonomy" id="299421"/>
    <lineage>
        <taxon>Bacteria</taxon>
        <taxon>Bacillati</taxon>
        <taxon>Actinomycetota</taxon>
        <taxon>Actinomycetes</taxon>
        <taxon>Kitasatosporales</taxon>
        <taxon>Streptomycetaceae</taxon>
        <taxon>Streptomyces</taxon>
    </lineage>
</organism>
<protein>
    <submittedName>
        <fullName evidence="2">Uncharacterized protein</fullName>
    </submittedName>
</protein>
<gene>
    <name evidence="2" type="ORF">KDA82_29305</name>
</gene>
<name>A0A8T4J5W6_9ACTN</name>
<evidence type="ECO:0000313" key="2">
    <source>
        <dbReference type="EMBL" id="MBR7677024.1"/>
    </source>
</evidence>
<evidence type="ECO:0000313" key="3">
    <source>
        <dbReference type="Proteomes" id="UP000675554"/>
    </source>
</evidence>
<keyword evidence="3" id="KW-1185">Reference proteome</keyword>
<feature type="region of interest" description="Disordered" evidence="1">
    <location>
        <begin position="1"/>
        <end position="33"/>
    </location>
</feature>
<evidence type="ECO:0000256" key="1">
    <source>
        <dbReference type="SAM" id="MobiDB-lite"/>
    </source>
</evidence>
<sequence>MSTHHRTSTSVSTSPNRPRKPAHTTARLPCHASPPRVLAALADSGLFTPYIAYESAQEWSFAGGSLASVRLDTDGAELRTGKTPGTPPGAKTSPTPWNRCSHRSP</sequence>
<dbReference type="AlphaFoldDB" id="A0A8T4J5W6"/>